<evidence type="ECO:0000259" key="4">
    <source>
        <dbReference type="PROSITE" id="PS50995"/>
    </source>
</evidence>
<evidence type="ECO:0000256" key="2">
    <source>
        <dbReference type="ARBA" id="ARBA00023125"/>
    </source>
</evidence>
<dbReference type="GO" id="GO:0003677">
    <property type="term" value="F:DNA binding"/>
    <property type="evidence" value="ECO:0007669"/>
    <property type="project" value="UniProtKB-KW"/>
</dbReference>
<dbReference type="PRINTS" id="PR00598">
    <property type="entry name" value="HTHMARR"/>
</dbReference>
<dbReference type="PANTHER" id="PTHR42756">
    <property type="entry name" value="TRANSCRIPTIONAL REGULATOR, MARR"/>
    <property type="match status" value="1"/>
</dbReference>
<protein>
    <submittedName>
        <fullName evidence="5">Transcriptional regulator</fullName>
    </submittedName>
</protein>
<evidence type="ECO:0000313" key="6">
    <source>
        <dbReference type="Proteomes" id="UP000010816"/>
    </source>
</evidence>
<feature type="domain" description="HTH marR-type" evidence="4">
    <location>
        <begin position="1"/>
        <end position="143"/>
    </location>
</feature>
<name>L0H1Q8_9GAMM</name>
<keyword evidence="1" id="KW-0805">Transcription regulation</keyword>
<dbReference type="InterPro" id="IPR023187">
    <property type="entry name" value="Tscrpt_reg_MarR-type_CS"/>
</dbReference>
<dbReference type="SUPFAM" id="SSF46785">
    <property type="entry name" value="Winged helix' DNA-binding domain"/>
    <property type="match status" value="1"/>
</dbReference>
<dbReference type="PATRIC" id="fig|765912.4.peg.2741"/>
<dbReference type="PROSITE" id="PS50995">
    <property type="entry name" value="HTH_MARR_2"/>
    <property type="match status" value="1"/>
</dbReference>
<evidence type="ECO:0000256" key="3">
    <source>
        <dbReference type="ARBA" id="ARBA00023163"/>
    </source>
</evidence>
<keyword evidence="3" id="KW-0804">Transcription</keyword>
<dbReference type="HOGENOM" id="CLU_083287_18_7_6"/>
<dbReference type="InterPro" id="IPR036388">
    <property type="entry name" value="WH-like_DNA-bd_sf"/>
</dbReference>
<dbReference type="InterPro" id="IPR011991">
    <property type="entry name" value="ArsR-like_HTH"/>
</dbReference>
<proteinExistence type="predicted"/>
<dbReference type="STRING" id="765912.Thimo_2798"/>
<reference evidence="5 6" key="1">
    <citation type="submission" date="2011-09" db="EMBL/GenBank/DDBJ databases">
        <title>Complete sequence of chromosome of Thioflavicoccus mobilis 8321.</title>
        <authorList>
            <consortium name="US DOE Joint Genome Institute"/>
            <person name="Lucas S."/>
            <person name="Han J."/>
            <person name="Lapidus A."/>
            <person name="Cheng J.-F."/>
            <person name="Goodwin L."/>
            <person name="Pitluck S."/>
            <person name="Peters L."/>
            <person name="Ovchinnikova G."/>
            <person name="Lu M."/>
            <person name="Detter J.C."/>
            <person name="Han C."/>
            <person name="Tapia R."/>
            <person name="Land M."/>
            <person name="Hauser L."/>
            <person name="Kyrpides N."/>
            <person name="Ivanova N."/>
            <person name="Pagani I."/>
            <person name="Vogl K."/>
            <person name="Liu Z."/>
            <person name="Imhoff J."/>
            <person name="Thiel V."/>
            <person name="Frigaard N.-U."/>
            <person name="Bryant D."/>
            <person name="Woyke T."/>
        </authorList>
    </citation>
    <scope>NUCLEOTIDE SEQUENCE [LARGE SCALE GENOMIC DNA]</scope>
    <source>
        <strain evidence="5 6">8321</strain>
    </source>
</reference>
<dbReference type="AlphaFoldDB" id="L0H1Q8"/>
<dbReference type="Gene3D" id="1.10.10.10">
    <property type="entry name" value="Winged helix-like DNA-binding domain superfamily/Winged helix DNA-binding domain"/>
    <property type="match status" value="1"/>
</dbReference>
<organism evidence="5 6">
    <name type="scientific">Thioflavicoccus mobilis 8321</name>
    <dbReference type="NCBI Taxonomy" id="765912"/>
    <lineage>
        <taxon>Bacteria</taxon>
        <taxon>Pseudomonadati</taxon>
        <taxon>Pseudomonadota</taxon>
        <taxon>Gammaproteobacteria</taxon>
        <taxon>Chromatiales</taxon>
        <taxon>Chromatiaceae</taxon>
        <taxon>Thioflavicoccus</taxon>
    </lineage>
</organism>
<dbReference type="PANTHER" id="PTHR42756:SF1">
    <property type="entry name" value="TRANSCRIPTIONAL REPRESSOR OF EMRAB OPERON"/>
    <property type="match status" value="1"/>
</dbReference>
<accession>L0H1Q8</accession>
<dbReference type="Proteomes" id="UP000010816">
    <property type="component" value="Chromosome"/>
</dbReference>
<keyword evidence="2" id="KW-0238">DNA-binding</keyword>
<dbReference type="InterPro" id="IPR000835">
    <property type="entry name" value="HTH_MarR-typ"/>
</dbReference>
<dbReference type="GO" id="GO:0003700">
    <property type="term" value="F:DNA-binding transcription factor activity"/>
    <property type="evidence" value="ECO:0007669"/>
    <property type="project" value="InterPro"/>
</dbReference>
<evidence type="ECO:0000256" key="1">
    <source>
        <dbReference type="ARBA" id="ARBA00023015"/>
    </source>
</evidence>
<keyword evidence="6" id="KW-1185">Reference proteome</keyword>
<dbReference type="CDD" id="cd00090">
    <property type="entry name" value="HTH_ARSR"/>
    <property type="match status" value="1"/>
</dbReference>
<dbReference type="SMART" id="SM00347">
    <property type="entry name" value="HTH_MARR"/>
    <property type="match status" value="1"/>
</dbReference>
<dbReference type="KEGG" id="tmb:Thimo_2798"/>
<dbReference type="EMBL" id="CP003051">
    <property type="protein sequence ID" value="AGA91504.1"/>
    <property type="molecule type" value="Genomic_DNA"/>
</dbReference>
<dbReference type="PROSITE" id="PS01117">
    <property type="entry name" value="HTH_MARR_1"/>
    <property type="match status" value="1"/>
</dbReference>
<dbReference type="Pfam" id="PF01047">
    <property type="entry name" value="MarR"/>
    <property type="match status" value="1"/>
</dbReference>
<sequence>MLRKAMKFIRDESAGYLANHMARLFARELQARIKPLGLSTGTFPALLILWEHDGLTQRELIEHLDVEQPTMANTLARMERDGLIVRRRDSVDGRAQRVWLTDAARVLRDAATTAAEEVNDRALAVLSPSERATFLDAMRRIIVAMQAGPSDDADQ</sequence>
<dbReference type="InterPro" id="IPR036390">
    <property type="entry name" value="WH_DNA-bd_sf"/>
</dbReference>
<dbReference type="eggNOG" id="COG1846">
    <property type="taxonomic scope" value="Bacteria"/>
</dbReference>
<gene>
    <name evidence="5" type="ORF">Thimo_2798</name>
</gene>
<evidence type="ECO:0000313" key="5">
    <source>
        <dbReference type="EMBL" id="AGA91504.1"/>
    </source>
</evidence>